<keyword evidence="4" id="KW-0788">Thiol protease</keyword>
<dbReference type="Pfam" id="PF00877">
    <property type="entry name" value="NLPC_P60"/>
    <property type="match status" value="1"/>
</dbReference>
<evidence type="ECO:0000313" key="7">
    <source>
        <dbReference type="EMBL" id="SDJ01195.1"/>
    </source>
</evidence>
<name>A0A239K3D9_9PSED</name>
<evidence type="ECO:0000256" key="1">
    <source>
        <dbReference type="ARBA" id="ARBA00007074"/>
    </source>
</evidence>
<evidence type="ECO:0000256" key="4">
    <source>
        <dbReference type="ARBA" id="ARBA00022807"/>
    </source>
</evidence>
<dbReference type="RefSeq" id="WP_244160912.1">
    <property type="nucleotide sequence ID" value="NZ_FNEC01000011.1"/>
</dbReference>
<dbReference type="InterPro" id="IPR000064">
    <property type="entry name" value="NLP_P60_dom"/>
</dbReference>
<keyword evidence="9" id="KW-1185">Reference proteome</keyword>
<feature type="chain" id="PRO_5030040841" evidence="5">
    <location>
        <begin position="19"/>
        <end position="181"/>
    </location>
</feature>
<dbReference type="AlphaFoldDB" id="A0A239K3D9"/>
<evidence type="ECO:0000259" key="6">
    <source>
        <dbReference type="PROSITE" id="PS51935"/>
    </source>
</evidence>
<evidence type="ECO:0000256" key="2">
    <source>
        <dbReference type="ARBA" id="ARBA00022670"/>
    </source>
</evidence>
<evidence type="ECO:0000313" key="8">
    <source>
        <dbReference type="EMBL" id="SNT12827.1"/>
    </source>
</evidence>
<proteinExistence type="inferred from homology"/>
<dbReference type="Proteomes" id="UP000198309">
    <property type="component" value="Unassembled WGS sequence"/>
</dbReference>
<dbReference type="InterPro" id="IPR038765">
    <property type="entry name" value="Papain-like_cys_pep_sf"/>
</dbReference>
<protein>
    <submittedName>
        <fullName evidence="7">Cell wall-associated hydrolase, NlpC family</fullName>
    </submittedName>
</protein>
<dbReference type="EMBL" id="FNEC01000011">
    <property type="protein sequence ID" value="SDJ01195.1"/>
    <property type="molecule type" value="Genomic_DNA"/>
</dbReference>
<evidence type="ECO:0000256" key="5">
    <source>
        <dbReference type="SAM" id="SignalP"/>
    </source>
</evidence>
<reference evidence="7 10" key="1">
    <citation type="submission" date="2016-10" db="EMBL/GenBank/DDBJ databases">
        <authorList>
            <person name="de Groot N.N."/>
        </authorList>
    </citation>
    <scope>NUCLEOTIDE SEQUENCE [LARGE SCALE GENOMIC DNA]</scope>
    <source>
        <strain evidence="7 10">CCM 7361</strain>
    </source>
</reference>
<dbReference type="SUPFAM" id="SSF54001">
    <property type="entry name" value="Cysteine proteinases"/>
    <property type="match status" value="1"/>
</dbReference>
<dbReference type="PANTHER" id="PTHR47053">
    <property type="entry name" value="MUREIN DD-ENDOPEPTIDASE MEPH-RELATED"/>
    <property type="match status" value="1"/>
</dbReference>
<keyword evidence="2" id="KW-0645">Protease</keyword>
<keyword evidence="3 7" id="KW-0378">Hydrolase</keyword>
<evidence type="ECO:0000256" key="3">
    <source>
        <dbReference type="ARBA" id="ARBA00022801"/>
    </source>
</evidence>
<dbReference type="Proteomes" id="UP000199693">
    <property type="component" value="Unassembled WGS sequence"/>
</dbReference>
<organism evidence="7 10">
    <name type="scientific">Pseudomonas delhiensis</name>
    <dbReference type="NCBI Taxonomy" id="366289"/>
    <lineage>
        <taxon>Bacteria</taxon>
        <taxon>Pseudomonadati</taxon>
        <taxon>Pseudomonadota</taxon>
        <taxon>Gammaproteobacteria</taxon>
        <taxon>Pseudomonadales</taxon>
        <taxon>Pseudomonadaceae</taxon>
        <taxon>Pseudomonas</taxon>
    </lineage>
</organism>
<dbReference type="PANTHER" id="PTHR47053:SF1">
    <property type="entry name" value="MUREIN DD-ENDOPEPTIDASE MEPH-RELATED"/>
    <property type="match status" value="1"/>
</dbReference>
<evidence type="ECO:0000313" key="9">
    <source>
        <dbReference type="Proteomes" id="UP000198309"/>
    </source>
</evidence>
<feature type="signal peptide" evidence="5">
    <location>
        <begin position="1"/>
        <end position="18"/>
    </location>
</feature>
<reference evidence="8 9" key="2">
    <citation type="submission" date="2017-06" db="EMBL/GenBank/DDBJ databases">
        <authorList>
            <person name="Varghese N."/>
            <person name="Submissions S."/>
        </authorList>
    </citation>
    <scope>NUCLEOTIDE SEQUENCE [LARGE SCALE GENOMIC DNA]</scope>
    <source>
        <strain evidence="8 9">RLD-1</strain>
    </source>
</reference>
<dbReference type="EMBL" id="FZPC01000014">
    <property type="protein sequence ID" value="SNT12827.1"/>
    <property type="molecule type" value="Genomic_DNA"/>
</dbReference>
<feature type="domain" description="NlpC/P60" evidence="6">
    <location>
        <begin position="54"/>
        <end position="180"/>
    </location>
</feature>
<keyword evidence="5" id="KW-0732">Signal</keyword>
<sequence length="181" mass="20348">MRSFLLLLICLSPLFASADLLDAPAWRSYQSQEGSLAQLFRPGAQPGLKPGVPDGDMHRLLQSARQLVGTPYRWGGTSAKTGFDCSGLLVYLFRKEIGLELPRTTRSMIRQKHRQVPRHALKPGDAVFFSHNGGARVSHVGLYLGDDRFIHAPRSGKTVRIDSLSNSYWDRNFTTARRFRH</sequence>
<dbReference type="Gene3D" id="3.90.1720.10">
    <property type="entry name" value="endopeptidase domain like (from Nostoc punctiforme)"/>
    <property type="match status" value="1"/>
</dbReference>
<dbReference type="InterPro" id="IPR051202">
    <property type="entry name" value="Peptidase_C40"/>
</dbReference>
<gene>
    <name evidence="7" type="ORF">SAMN05216189_1011104</name>
    <name evidence="8" type="ORF">SAMN06295949_114104</name>
</gene>
<comment type="similarity">
    <text evidence="1">Belongs to the peptidase C40 family.</text>
</comment>
<accession>A0A239K3D9</accession>
<dbReference type="GO" id="GO:0006508">
    <property type="term" value="P:proteolysis"/>
    <property type="evidence" value="ECO:0007669"/>
    <property type="project" value="UniProtKB-KW"/>
</dbReference>
<evidence type="ECO:0000313" key="10">
    <source>
        <dbReference type="Proteomes" id="UP000199693"/>
    </source>
</evidence>
<dbReference type="PROSITE" id="PS51935">
    <property type="entry name" value="NLPC_P60"/>
    <property type="match status" value="1"/>
</dbReference>
<dbReference type="GO" id="GO:0008234">
    <property type="term" value="F:cysteine-type peptidase activity"/>
    <property type="evidence" value="ECO:0007669"/>
    <property type="project" value="UniProtKB-KW"/>
</dbReference>